<reference evidence="1 2" key="1">
    <citation type="submission" date="2022-10" db="EMBL/GenBank/DDBJ databases">
        <title>Genomic of Burkholderia cepacia PN-1.</title>
        <authorList>
            <person name="Yang Y."/>
            <person name="Guan H."/>
            <person name="Huang J."/>
        </authorList>
    </citation>
    <scope>NUCLEOTIDE SEQUENCE [LARGE SCALE GENOMIC DNA]</scope>
    <source>
        <strain evidence="1 2">PN-1</strain>
    </source>
</reference>
<proteinExistence type="predicted"/>
<evidence type="ECO:0000313" key="1">
    <source>
        <dbReference type="EMBL" id="XAE53057.1"/>
    </source>
</evidence>
<evidence type="ECO:0000313" key="2">
    <source>
        <dbReference type="Proteomes" id="UP001448498"/>
    </source>
</evidence>
<gene>
    <name evidence="1" type="ORF">OHZ10_36545</name>
</gene>
<dbReference type="RefSeq" id="WP_006761200.1">
    <property type="nucleotide sequence ID" value="NZ_CP109823.1"/>
</dbReference>
<dbReference type="Proteomes" id="UP001448498">
    <property type="component" value="Chromosome 2"/>
</dbReference>
<protein>
    <submittedName>
        <fullName evidence="1">Uncharacterized protein</fullName>
    </submittedName>
</protein>
<organism evidence="1 2">
    <name type="scientific">Burkholderia arboris</name>
    <dbReference type="NCBI Taxonomy" id="488730"/>
    <lineage>
        <taxon>Bacteria</taxon>
        <taxon>Pseudomonadati</taxon>
        <taxon>Pseudomonadota</taxon>
        <taxon>Betaproteobacteria</taxon>
        <taxon>Burkholderiales</taxon>
        <taxon>Burkholderiaceae</taxon>
        <taxon>Burkholderia</taxon>
        <taxon>Burkholderia cepacia complex</taxon>
    </lineage>
</organism>
<name>A0ABZ3DVN5_9BURK</name>
<sequence>MANGAKPANATGYDADVTAACERTLLTLLGAFGSLKNTLRLVGGLVPRYLTPEAPPDVPAHAGTSDVDVVLNIQVIAQGDGYAALADQLAARGFERHVNPENGRPSSWRWQRRVNEHMFVLVEFLRDAGDAQPGKPVNVDGERVSALAVKYAGIVHEWFQEREITGKLLDGGGISTELVRFADVPAFVILKALALDDRMENKDAADLIHVLRYAGKIDEVAEQFVQRALSQTHPGAIEAGLSALHRRFCDDEHGEGYEKVGSVGYAKFHYQADDDALVRDQRFASGLVQALLDEFNAKLAERQPKT</sequence>
<accession>A0ABZ3DVN5</accession>
<keyword evidence="2" id="KW-1185">Reference proteome</keyword>
<dbReference type="EMBL" id="CP109823">
    <property type="protein sequence ID" value="XAE53057.1"/>
    <property type="molecule type" value="Genomic_DNA"/>
</dbReference>